<gene>
    <name evidence="2" type="ORF">NGTWS1702_38400</name>
</gene>
<proteinExistence type="predicted"/>
<name>A0ABQ4V8T9_9MYCO</name>
<comment type="caution">
    <text evidence="2">The sequence shown here is derived from an EMBL/GenBank/DDBJ whole genome shotgun (WGS) entry which is preliminary data.</text>
</comment>
<dbReference type="InterPro" id="IPR058714">
    <property type="entry name" value="LpqS"/>
</dbReference>
<evidence type="ECO:0008006" key="4">
    <source>
        <dbReference type="Google" id="ProtNLM"/>
    </source>
</evidence>
<accession>A0ABQ4V8T9</accession>
<feature type="transmembrane region" description="Helical" evidence="1">
    <location>
        <begin position="115"/>
        <end position="135"/>
    </location>
</feature>
<evidence type="ECO:0000256" key="1">
    <source>
        <dbReference type="SAM" id="Phobius"/>
    </source>
</evidence>
<dbReference type="Pfam" id="PF26327">
    <property type="entry name" value="LpqS"/>
    <property type="match status" value="1"/>
</dbReference>
<keyword evidence="1" id="KW-1133">Transmembrane helix</keyword>
<evidence type="ECO:0000313" key="2">
    <source>
        <dbReference type="EMBL" id="GJF11620.1"/>
    </source>
</evidence>
<protein>
    <recommendedName>
        <fullName evidence="4">Lipoprotein LpqS</fullName>
    </recommendedName>
</protein>
<organism evidence="2 3">
    <name type="scientific">Mycolicibacterium cyprinidarum</name>
    <dbReference type="NCBI Taxonomy" id="2860311"/>
    <lineage>
        <taxon>Bacteria</taxon>
        <taxon>Bacillati</taxon>
        <taxon>Actinomycetota</taxon>
        <taxon>Actinomycetes</taxon>
        <taxon>Mycobacteriales</taxon>
        <taxon>Mycobacteriaceae</taxon>
        <taxon>Mycolicibacterium</taxon>
    </lineage>
</organism>
<dbReference type="EMBL" id="BPRH01004022">
    <property type="protein sequence ID" value="GJF11620.1"/>
    <property type="molecule type" value="Genomic_DNA"/>
</dbReference>
<dbReference type="Proteomes" id="UP001060504">
    <property type="component" value="Unassembled WGS sequence"/>
</dbReference>
<evidence type="ECO:0000313" key="3">
    <source>
        <dbReference type="Proteomes" id="UP001060504"/>
    </source>
</evidence>
<feature type="transmembrane region" description="Helical" evidence="1">
    <location>
        <begin position="43"/>
        <end position="61"/>
    </location>
</feature>
<sequence length="168" mass="16885">MCRGAVTSPHQLRGGHGTLKGAATVGCIVSHNDHFASPGLRSAVALVVACWVVVASAQWGLPGLGGLAEHGPHALASAAPGPPGHEAVVVDHAHVGMPSSGLVPDTFAEAVLPRAGTALTALALIAAVGAATLLWRSTYLAAARGPPRIAAQPLFGRSLLARLCVARR</sequence>
<keyword evidence="1" id="KW-0472">Membrane</keyword>
<reference evidence="2 3" key="1">
    <citation type="submission" date="2021-08" db="EMBL/GenBank/DDBJ databases">
        <title>Draft genome sequence of Mycolicibacterium sp. NGTWS1702 strain.</title>
        <authorList>
            <person name="Matsumoto M."/>
            <person name="Tang B.C.C."/>
            <person name="Machida Y."/>
            <person name="Matoyama H."/>
            <person name="Kishihara T."/>
            <person name="Sato S."/>
            <person name="Kondo I."/>
            <person name="Sano M."/>
            <person name="Kato G."/>
        </authorList>
    </citation>
    <scope>NUCLEOTIDE SEQUENCE [LARGE SCALE GENOMIC DNA]</scope>
    <source>
        <strain evidence="2 3">NGTWSNA01</strain>
    </source>
</reference>
<keyword evidence="3" id="KW-1185">Reference proteome</keyword>
<keyword evidence="1" id="KW-0812">Transmembrane</keyword>